<keyword evidence="3" id="KW-0378">Hydrolase</keyword>
<feature type="domain" description="Cell wall hydrolase SleB" evidence="1">
    <location>
        <begin position="69"/>
        <end position="211"/>
    </location>
</feature>
<dbReference type="GO" id="GO:0016787">
    <property type="term" value="F:hydrolase activity"/>
    <property type="evidence" value="ECO:0007669"/>
    <property type="project" value="UniProtKB-KW"/>
</dbReference>
<dbReference type="InterPro" id="IPR042047">
    <property type="entry name" value="SleB_dom1"/>
</dbReference>
<dbReference type="EMBL" id="LR798231">
    <property type="protein sequence ID" value="CAB5208662.1"/>
    <property type="molecule type" value="Genomic_DNA"/>
</dbReference>
<protein>
    <submittedName>
        <fullName evidence="3">Cell wall hydrolase, SleB</fullName>
    </submittedName>
</protein>
<dbReference type="InterPro" id="IPR011105">
    <property type="entry name" value="Cell_wall_hydrolase_SleB"/>
</dbReference>
<evidence type="ECO:0000259" key="1">
    <source>
        <dbReference type="Pfam" id="PF07486"/>
    </source>
</evidence>
<dbReference type="Gene3D" id="1.10.10.2520">
    <property type="entry name" value="Cell wall hydrolase SleB, domain 1"/>
    <property type="match status" value="1"/>
</dbReference>
<organism evidence="3">
    <name type="scientific">uncultured Caudovirales phage</name>
    <dbReference type="NCBI Taxonomy" id="2100421"/>
    <lineage>
        <taxon>Viruses</taxon>
        <taxon>Duplodnaviria</taxon>
        <taxon>Heunggongvirae</taxon>
        <taxon>Uroviricota</taxon>
        <taxon>Caudoviricetes</taxon>
        <taxon>Peduoviridae</taxon>
        <taxon>Maltschvirus</taxon>
        <taxon>Maltschvirus maltsch</taxon>
    </lineage>
</organism>
<sequence>MIRIIKTLALTLMLVAVNAQAEEKPSVMNQIKSQAGDTFGYVVNTLTAPVLSYQDIQCLARNIYYEAGSEPEEGKVAVGLVTINRANTPNYPSTICGVVKQKTLVTVPKKVATTTMVKPSWIEPPKAVTEVQTTWVQKAVCQFSWNCMSVPKIKEDDPRWQESQRVALELADGGYEQYREKYANALHFHAKHVKPGWKLKRVNSVGGHIFYE</sequence>
<evidence type="ECO:0000313" key="2">
    <source>
        <dbReference type="EMBL" id="CAB4125131.1"/>
    </source>
</evidence>
<evidence type="ECO:0000313" key="3">
    <source>
        <dbReference type="EMBL" id="CAB5208662.1"/>
    </source>
</evidence>
<gene>
    <name evidence="3" type="ORF">UFOVP181_109</name>
    <name evidence="2" type="ORF">UFOVP57_53</name>
</gene>
<proteinExistence type="predicted"/>
<dbReference type="EMBL" id="LR796187">
    <property type="protein sequence ID" value="CAB4125131.1"/>
    <property type="molecule type" value="Genomic_DNA"/>
</dbReference>
<dbReference type="Pfam" id="PF07486">
    <property type="entry name" value="Hydrolase_2"/>
    <property type="match status" value="1"/>
</dbReference>
<reference evidence="3" key="1">
    <citation type="submission" date="2020-05" db="EMBL/GenBank/DDBJ databases">
        <authorList>
            <person name="Chiriac C."/>
            <person name="Salcher M."/>
            <person name="Ghai R."/>
            <person name="Kavagutti S V."/>
        </authorList>
    </citation>
    <scope>NUCLEOTIDE SEQUENCE</scope>
</reference>
<accession>A0A6J7WD76</accession>
<name>A0A6J7WD76_9CAUD</name>